<accession>A0A1I6Y160</accession>
<organism evidence="1 2">
    <name type="scientific">Lishizhenia tianjinensis</name>
    <dbReference type="NCBI Taxonomy" id="477690"/>
    <lineage>
        <taxon>Bacteria</taxon>
        <taxon>Pseudomonadati</taxon>
        <taxon>Bacteroidota</taxon>
        <taxon>Flavobacteriia</taxon>
        <taxon>Flavobacteriales</taxon>
        <taxon>Crocinitomicaceae</taxon>
        <taxon>Lishizhenia</taxon>
    </lineage>
</organism>
<protein>
    <recommendedName>
        <fullName evidence="3">Lipocalin-like domain-containing protein</fullName>
    </recommendedName>
</protein>
<dbReference type="EMBL" id="FPAS01000001">
    <property type="protein sequence ID" value="SFT44359.1"/>
    <property type="molecule type" value="Genomic_DNA"/>
</dbReference>
<gene>
    <name evidence="1" type="ORF">SAMN05216474_0599</name>
</gene>
<sequence>MKTHIHLLSSFLIILSSCGEYTPKKNDDINTYKQQLISTEWLITEMLDEGQVKTPIFQNFLLTFHADGSILFTNNTTNYIGSWKLNAEETDDDFVVYLSINLEVPNVGEFDLINEVWRVKESSSSIWRLNKEIEEGQVVKSLTLKS</sequence>
<proteinExistence type="predicted"/>
<name>A0A1I6Y160_9FLAO</name>
<evidence type="ECO:0000313" key="1">
    <source>
        <dbReference type="EMBL" id="SFT44359.1"/>
    </source>
</evidence>
<dbReference type="AlphaFoldDB" id="A0A1I6Y160"/>
<dbReference type="PROSITE" id="PS51257">
    <property type="entry name" value="PROKAR_LIPOPROTEIN"/>
    <property type="match status" value="1"/>
</dbReference>
<keyword evidence="2" id="KW-1185">Reference proteome</keyword>
<dbReference type="Proteomes" id="UP000236454">
    <property type="component" value="Unassembled WGS sequence"/>
</dbReference>
<dbReference type="RefSeq" id="WP_090246153.1">
    <property type="nucleotide sequence ID" value="NZ_FPAS01000001.1"/>
</dbReference>
<dbReference type="OrthoDB" id="979529at2"/>
<evidence type="ECO:0000313" key="2">
    <source>
        <dbReference type="Proteomes" id="UP000236454"/>
    </source>
</evidence>
<evidence type="ECO:0008006" key="3">
    <source>
        <dbReference type="Google" id="ProtNLM"/>
    </source>
</evidence>
<reference evidence="1 2" key="1">
    <citation type="submission" date="2016-10" db="EMBL/GenBank/DDBJ databases">
        <authorList>
            <person name="de Groot N.N."/>
        </authorList>
    </citation>
    <scope>NUCLEOTIDE SEQUENCE [LARGE SCALE GENOMIC DNA]</scope>
    <source>
        <strain evidence="1 2">CGMCC 1.7005</strain>
    </source>
</reference>